<name>A0A917G982_9BACI</name>
<comment type="similarity">
    <text evidence="8">Belongs to the EzrA family.</text>
</comment>
<feature type="coiled-coil region" evidence="8">
    <location>
        <begin position="101"/>
        <end position="143"/>
    </location>
</feature>
<keyword evidence="3 8" id="KW-1133">Transmembrane helix</keyword>
<keyword evidence="6 8" id="KW-0717">Septation</keyword>
<dbReference type="GO" id="GO:0005886">
    <property type="term" value="C:plasma membrane"/>
    <property type="evidence" value="ECO:0007669"/>
    <property type="project" value="UniProtKB-SubCell"/>
</dbReference>
<keyword evidence="7 8" id="KW-0131">Cell cycle</keyword>
<keyword evidence="2 8" id="KW-0812">Transmembrane</keyword>
<reference evidence="9" key="2">
    <citation type="submission" date="2020-09" db="EMBL/GenBank/DDBJ databases">
        <authorList>
            <person name="Sun Q."/>
            <person name="Zhou Y."/>
        </authorList>
    </citation>
    <scope>NUCLEOTIDE SEQUENCE</scope>
    <source>
        <strain evidence="9">CGMCC 1.15760</strain>
    </source>
</reference>
<keyword evidence="4 8" id="KW-0175">Coiled coil</keyword>
<dbReference type="InterPro" id="IPR010379">
    <property type="entry name" value="EzrA"/>
</dbReference>
<evidence type="ECO:0000313" key="9">
    <source>
        <dbReference type="EMBL" id="GGG29930.1"/>
    </source>
</evidence>
<protein>
    <recommendedName>
        <fullName evidence="8">Septation ring formation regulator EzrA</fullName>
    </recommendedName>
</protein>
<feature type="coiled-coil region" evidence="8">
    <location>
        <begin position="355"/>
        <end position="431"/>
    </location>
</feature>
<comment type="subcellular location">
    <subcellularLocation>
        <location evidence="8">Cell membrane</location>
        <topology evidence="8">Single-pass membrane protein</topology>
    </subcellularLocation>
    <text evidence="8">Colocalized with FtsZ to the nascent septal site.</text>
</comment>
<evidence type="ECO:0000256" key="4">
    <source>
        <dbReference type="ARBA" id="ARBA00023054"/>
    </source>
</evidence>
<evidence type="ECO:0000256" key="6">
    <source>
        <dbReference type="ARBA" id="ARBA00023210"/>
    </source>
</evidence>
<accession>A0A917G982</accession>
<feature type="topological domain" description="Cytoplasmic" evidence="8">
    <location>
        <begin position="22"/>
        <end position="569"/>
    </location>
</feature>
<dbReference type="GO" id="GO:0000921">
    <property type="term" value="P:septin ring assembly"/>
    <property type="evidence" value="ECO:0007669"/>
    <property type="project" value="InterPro"/>
</dbReference>
<dbReference type="AlphaFoldDB" id="A0A917G982"/>
<evidence type="ECO:0000256" key="1">
    <source>
        <dbReference type="ARBA" id="ARBA00022618"/>
    </source>
</evidence>
<evidence type="ECO:0000256" key="7">
    <source>
        <dbReference type="ARBA" id="ARBA00023306"/>
    </source>
</evidence>
<evidence type="ECO:0000256" key="2">
    <source>
        <dbReference type="ARBA" id="ARBA00022692"/>
    </source>
</evidence>
<sequence>MEYIIIPIVILLVIILVIMQQQKKHKTILVKLEEEKSLMQNKPINEELTKVKTLNMNGQTEEMFERWRKMNDEIKVTFVKKIDDLLFDVEDSIRALKFKRATAYEEEIREYLKRAAQDQQKILDELNELMGSEEKNRVEMEELRETYRTARKTLLAHQHAFGAALPALEERLEAFEPASELFERLTEQGNYLEARELVLSLQTEAQLFLPLIQDIPGLLTDIQTNIPTALDEIRTGYKEMEAQGYYLRHLELQIAFTAVDEELAALKKDIANLHLETIQPRVEHLNQKIDGFYDVLENEVVAKQYTDRHGDALLNTIFKLMQNTRKTLTEAEYVQESYRLSAEDAEVPRDSLRHLEVLQKRYDILAQQIAEEQSAYSSLREELQAIELEMESIAKIQESFEKRLANLRVHENDARERLTVVERQLVDIERKLQKANTPGVPHKLQAKLDDVAELIYVVKQNLQEVPLNMEEVKKHLTAAETNMLEAHVAGEEMIEKVVMIERIIQYGNRYRSTNAMLDERLTEAEQAFNARQYTKALEEAGNAVEAIEPGALARIQQVVQQDLEKVIIK</sequence>
<keyword evidence="8" id="KW-1003">Cell membrane</keyword>
<evidence type="ECO:0000256" key="5">
    <source>
        <dbReference type="ARBA" id="ARBA00023136"/>
    </source>
</evidence>
<gene>
    <name evidence="8 9" type="primary">ezrA</name>
    <name evidence="9" type="ORF">GCM10007425_25720</name>
</gene>
<organism evidence="9 10">
    <name type="scientific">Lysinibacillus alkalisoli</name>
    <dbReference type="NCBI Taxonomy" id="1911548"/>
    <lineage>
        <taxon>Bacteria</taxon>
        <taxon>Bacillati</taxon>
        <taxon>Bacillota</taxon>
        <taxon>Bacilli</taxon>
        <taxon>Bacillales</taxon>
        <taxon>Bacillaceae</taxon>
        <taxon>Lysinibacillus</taxon>
    </lineage>
</organism>
<dbReference type="EMBL" id="BMJT01000009">
    <property type="protein sequence ID" value="GGG29930.1"/>
    <property type="molecule type" value="Genomic_DNA"/>
</dbReference>
<dbReference type="RefSeq" id="WP_188615471.1">
    <property type="nucleotide sequence ID" value="NZ_BMJT01000009.1"/>
</dbReference>
<dbReference type="GO" id="GO:0005940">
    <property type="term" value="C:septin ring"/>
    <property type="evidence" value="ECO:0007669"/>
    <property type="project" value="InterPro"/>
</dbReference>
<dbReference type="Pfam" id="PF06160">
    <property type="entry name" value="EzrA"/>
    <property type="match status" value="1"/>
</dbReference>
<feature type="topological domain" description="Extracellular" evidence="8">
    <location>
        <begin position="1"/>
        <end position="2"/>
    </location>
</feature>
<evidence type="ECO:0000313" key="10">
    <source>
        <dbReference type="Proteomes" id="UP000616608"/>
    </source>
</evidence>
<comment type="caution">
    <text evidence="9">The sequence shown here is derived from an EMBL/GenBank/DDBJ whole genome shotgun (WGS) entry which is preliminary data.</text>
</comment>
<keyword evidence="1 8" id="KW-0132">Cell division</keyword>
<dbReference type="HAMAP" id="MF_00728">
    <property type="entry name" value="EzrA"/>
    <property type="match status" value="1"/>
</dbReference>
<dbReference type="GO" id="GO:0000917">
    <property type="term" value="P:division septum assembly"/>
    <property type="evidence" value="ECO:0007669"/>
    <property type="project" value="UniProtKB-KW"/>
</dbReference>
<evidence type="ECO:0000256" key="8">
    <source>
        <dbReference type="HAMAP-Rule" id="MF_00728"/>
    </source>
</evidence>
<keyword evidence="5 8" id="KW-0472">Membrane</keyword>
<reference evidence="9" key="1">
    <citation type="journal article" date="2014" name="Int. J. Syst. Evol. Microbiol.">
        <title>Complete genome sequence of Corynebacterium casei LMG S-19264T (=DSM 44701T), isolated from a smear-ripened cheese.</title>
        <authorList>
            <consortium name="US DOE Joint Genome Institute (JGI-PGF)"/>
            <person name="Walter F."/>
            <person name="Albersmeier A."/>
            <person name="Kalinowski J."/>
            <person name="Ruckert C."/>
        </authorList>
    </citation>
    <scope>NUCLEOTIDE SEQUENCE</scope>
    <source>
        <strain evidence="9">CGMCC 1.15760</strain>
    </source>
</reference>
<keyword evidence="10" id="KW-1185">Reference proteome</keyword>
<proteinExistence type="inferred from homology"/>
<comment type="function">
    <text evidence="8">Negative regulator of FtsZ ring formation; modulates the frequency and position of FtsZ ring formation. Inhibits FtsZ ring formation at polar sites. Interacts either with FtsZ or with one of its binding partners to promote depolymerization.</text>
</comment>
<dbReference type="Proteomes" id="UP000616608">
    <property type="component" value="Unassembled WGS sequence"/>
</dbReference>
<evidence type="ECO:0000256" key="3">
    <source>
        <dbReference type="ARBA" id="ARBA00022989"/>
    </source>
</evidence>